<evidence type="ECO:0000313" key="1">
    <source>
        <dbReference type="EMBL" id="KAG5307036.1"/>
    </source>
</evidence>
<gene>
    <name evidence="1" type="ORF">G6Z75_0006929</name>
</gene>
<reference evidence="1" key="1">
    <citation type="submission" date="2020-02" db="EMBL/GenBank/DDBJ databases">
        <title>Relaxed selection underlies rapid genomic changes in the transitions from sociality to social parasitism in ants.</title>
        <authorList>
            <person name="Bi X."/>
        </authorList>
    </citation>
    <scope>NUCLEOTIDE SEQUENCE</scope>
    <source>
        <strain evidence="1">BGI-DK2013a</strain>
        <tissue evidence="1">Whole body</tissue>
    </source>
</reference>
<name>A0A836J7C8_9HYME</name>
<dbReference type="InterPro" id="IPR036397">
    <property type="entry name" value="RNaseH_sf"/>
</dbReference>
<dbReference type="GO" id="GO:0003676">
    <property type="term" value="F:nucleic acid binding"/>
    <property type="evidence" value="ECO:0007669"/>
    <property type="project" value="InterPro"/>
</dbReference>
<comment type="caution">
    <text evidence="1">The sequence shown here is derived from an EMBL/GenBank/DDBJ whole genome shotgun (WGS) entry which is preliminary data.</text>
</comment>
<keyword evidence="2" id="KW-1185">Reference proteome</keyword>
<protein>
    <submittedName>
        <fullName evidence="1">MOS1T transposase</fullName>
    </submittedName>
</protein>
<dbReference type="InterPro" id="IPR052709">
    <property type="entry name" value="Transposase-MT_Hybrid"/>
</dbReference>
<evidence type="ECO:0000313" key="2">
    <source>
        <dbReference type="Proteomes" id="UP000667349"/>
    </source>
</evidence>
<dbReference type="EMBL" id="JAANHZ010000785">
    <property type="protein sequence ID" value="KAG5307036.1"/>
    <property type="molecule type" value="Genomic_DNA"/>
</dbReference>
<dbReference type="Proteomes" id="UP000667349">
    <property type="component" value="Unassembled WGS sequence"/>
</dbReference>
<sequence length="343" mass="40202">KIILSTNVRMTDFTRNDMINFNNATHCHICDKLFAPDNKRVHDHYKWKITRPEFFNLSADDFDLLTRKDIFPYEYIDCVEKLEETELSLLSHGLDPAYYYTLPSFTWDAISKHTRIKFELLTNIDTFEGGIRLVTRWDERYGAEGMIAKPNFCRSVFSENLVAIEMRKLEAKFETFQMLQEAFKDDCSSRSQSGRWHKAFKEGREEVADEPRSGRSITARTDENVNRVCEVLRSDPCAAIKLHHDNAPSHTAFIVANYLARSNTPVVPQPPYSPDLAQCDFFLFPRLKRELKGKHWESVENIQKHVTTFLRDIPVEEFQRAFQAWQTRLRKCIDSGGEYFEKF</sequence>
<feature type="non-terminal residue" evidence="1">
    <location>
        <position position="1"/>
    </location>
</feature>
<dbReference type="PANTHER" id="PTHR46060:SF1">
    <property type="entry name" value="MARINER MOS1 TRANSPOSASE-LIKE PROTEIN"/>
    <property type="match status" value="1"/>
</dbReference>
<dbReference type="PANTHER" id="PTHR46060">
    <property type="entry name" value="MARINER MOS1 TRANSPOSASE-LIKE PROTEIN"/>
    <property type="match status" value="1"/>
</dbReference>
<feature type="non-terminal residue" evidence="1">
    <location>
        <position position="343"/>
    </location>
</feature>
<accession>A0A836J7C8</accession>
<dbReference type="AlphaFoldDB" id="A0A836J7C8"/>
<organism evidence="1 2">
    <name type="scientific">Acromyrmex insinuator</name>
    <dbReference type="NCBI Taxonomy" id="230686"/>
    <lineage>
        <taxon>Eukaryota</taxon>
        <taxon>Metazoa</taxon>
        <taxon>Ecdysozoa</taxon>
        <taxon>Arthropoda</taxon>
        <taxon>Hexapoda</taxon>
        <taxon>Insecta</taxon>
        <taxon>Pterygota</taxon>
        <taxon>Neoptera</taxon>
        <taxon>Endopterygota</taxon>
        <taxon>Hymenoptera</taxon>
        <taxon>Apocrita</taxon>
        <taxon>Aculeata</taxon>
        <taxon>Formicoidea</taxon>
        <taxon>Formicidae</taxon>
        <taxon>Myrmicinae</taxon>
        <taxon>Acromyrmex</taxon>
    </lineage>
</organism>
<proteinExistence type="predicted"/>
<dbReference type="Gene3D" id="3.30.420.10">
    <property type="entry name" value="Ribonuclease H-like superfamily/Ribonuclease H"/>
    <property type="match status" value="1"/>
</dbReference>